<feature type="domain" description="Cysteine-rich CPCC" evidence="1">
    <location>
        <begin position="82"/>
        <end position="145"/>
    </location>
</feature>
<dbReference type="EMBL" id="FXTI01000003">
    <property type="protein sequence ID" value="SMO52788.1"/>
    <property type="molecule type" value="Genomic_DNA"/>
</dbReference>
<gene>
    <name evidence="2" type="ORF">SAMN06264849_10340</name>
</gene>
<dbReference type="Pfam" id="PF14206">
    <property type="entry name" value="Cys_rich_CPCC"/>
    <property type="match status" value="1"/>
</dbReference>
<evidence type="ECO:0000313" key="3">
    <source>
        <dbReference type="Proteomes" id="UP000315636"/>
    </source>
</evidence>
<evidence type="ECO:0000313" key="2">
    <source>
        <dbReference type="EMBL" id="SMO52788.1"/>
    </source>
</evidence>
<reference evidence="2 3" key="1">
    <citation type="submission" date="2017-05" db="EMBL/GenBank/DDBJ databases">
        <authorList>
            <person name="Varghese N."/>
            <person name="Submissions S."/>
        </authorList>
    </citation>
    <scope>NUCLEOTIDE SEQUENCE [LARGE SCALE GENOMIC DNA]</scope>
    <source>
        <strain evidence="2 3">DSM 45474</strain>
    </source>
</reference>
<proteinExistence type="predicted"/>
<dbReference type="InterPro" id="IPR025983">
    <property type="entry name" value="Cys_rich_CPCC"/>
</dbReference>
<dbReference type="Proteomes" id="UP000315636">
    <property type="component" value="Unassembled WGS sequence"/>
</dbReference>
<keyword evidence="3" id="KW-1185">Reference proteome</keyword>
<dbReference type="AlphaFoldDB" id="A0A521C085"/>
<name>A0A521C085_9BACL</name>
<organism evidence="2 3">
    <name type="scientific">Melghirimyces algeriensis</name>
    <dbReference type="NCBI Taxonomy" id="910412"/>
    <lineage>
        <taxon>Bacteria</taxon>
        <taxon>Bacillati</taxon>
        <taxon>Bacillota</taxon>
        <taxon>Bacilli</taxon>
        <taxon>Bacillales</taxon>
        <taxon>Thermoactinomycetaceae</taxon>
        <taxon>Melghirimyces</taxon>
    </lineage>
</organism>
<evidence type="ECO:0000259" key="1">
    <source>
        <dbReference type="Pfam" id="PF14206"/>
    </source>
</evidence>
<sequence length="159" mass="18431">MSWWGIDHENPEFHVLPSELQQEILQSDEPVTDVRDRGYDPLLTISLKSEFVGVKNEYLSERISKILGKKILVEGKEETLLTCPCCKYQTLMERGQYDICPVCFWEEDGSDEPTHYSGPNHMTLAEGRENFIKYGAVTEMSLQFIKIDAKRRYFKADSE</sequence>
<protein>
    <submittedName>
        <fullName evidence="2">Cysteine-rich CPCC</fullName>
    </submittedName>
</protein>
<accession>A0A521C085</accession>